<gene>
    <name evidence="3" type="ORF">AA0114_g9646</name>
</gene>
<keyword evidence="2" id="KW-1133">Transmembrane helix</keyword>
<evidence type="ECO:0000256" key="2">
    <source>
        <dbReference type="SAM" id="Phobius"/>
    </source>
</evidence>
<feature type="transmembrane region" description="Helical" evidence="2">
    <location>
        <begin position="12"/>
        <end position="37"/>
    </location>
</feature>
<evidence type="ECO:0000313" key="3">
    <source>
        <dbReference type="EMBL" id="RYN44806.1"/>
    </source>
</evidence>
<protein>
    <submittedName>
        <fullName evidence="3">Uncharacterized protein</fullName>
    </submittedName>
</protein>
<accession>A0A4Q4M747</accession>
<evidence type="ECO:0000256" key="1">
    <source>
        <dbReference type="SAM" id="MobiDB-lite"/>
    </source>
</evidence>
<dbReference type="Proteomes" id="UP000292402">
    <property type="component" value="Unassembled WGS sequence"/>
</dbReference>
<dbReference type="EMBL" id="PDXA01000039">
    <property type="protein sequence ID" value="RYN44806.1"/>
    <property type="molecule type" value="Genomic_DNA"/>
</dbReference>
<evidence type="ECO:0000313" key="4">
    <source>
        <dbReference type="Proteomes" id="UP000292402"/>
    </source>
</evidence>
<proteinExistence type="predicted"/>
<sequence length="264" mass="30449">MPPRDGWWSLEALLGVPLNIFYMISFTWVGMVCFLYPVKRFANPDPNGDSFTVKNEFMGVFFTPRSYWFIYLDFALQRPVRLVNRMLFELVAEGIKRALDQWRQRDLHGKADGSDLGSTSDISASRTLRTGSPQSCLNSENIAYTRWLVAEELYENPWNDWDTSNRDDISPERYISQPREDHSNLLYMVKPSVWAAANSGRGTRAEWSIYKVPGIHPSVSHKEQTELWVEISSRIRSRGRRTGGYGGLRRLGRTQGSIRLRQSC</sequence>
<keyword evidence="2" id="KW-0812">Transmembrane</keyword>
<feature type="compositionally biased region" description="Polar residues" evidence="1">
    <location>
        <begin position="116"/>
        <end position="134"/>
    </location>
</feature>
<dbReference type="AlphaFoldDB" id="A0A4Q4M747"/>
<organism evidence="3 4">
    <name type="scientific">Alternaria tenuissima</name>
    <dbReference type="NCBI Taxonomy" id="119927"/>
    <lineage>
        <taxon>Eukaryota</taxon>
        <taxon>Fungi</taxon>
        <taxon>Dikarya</taxon>
        <taxon>Ascomycota</taxon>
        <taxon>Pezizomycotina</taxon>
        <taxon>Dothideomycetes</taxon>
        <taxon>Pleosporomycetidae</taxon>
        <taxon>Pleosporales</taxon>
        <taxon>Pleosporineae</taxon>
        <taxon>Pleosporaceae</taxon>
        <taxon>Alternaria</taxon>
        <taxon>Alternaria sect. Alternaria</taxon>
        <taxon>Alternaria alternata complex</taxon>
    </lineage>
</organism>
<name>A0A4Q4M747_9PLEO</name>
<comment type="caution">
    <text evidence="3">The sequence shown here is derived from an EMBL/GenBank/DDBJ whole genome shotgun (WGS) entry which is preliminary data.</text>
</comment>
<feature type="region of interest" description="Disordered" evidence="1">
    <location>
        <begin position="110"/>
        <end position="134"/>
    </location>
</feature>
<reference evidence="4" key="1">
    <citation type="journal article" date="2019" name="bioRxiv">
        <title>Genomics, evolutionary history and diagnostics of the Alternaria alternata species group including apple and Asian pear pathotypes.</title>
        <authorList>
            <person name="Armitage A.D."/>
            <person name="Cockerton H.M."/>
            <person name="Sreenivasaprasad S."/>
            <person name="Woodhall J.W."/>
            <person name="Lane C.R."/>
            <person name="Harrison R.J."/>
            <person name="Clarkson J.P."/>
        </authorList>
    </citation>
    <scope>NUCLEOTIDE SEQUENCE [LARGE SCALE GENOMIC DNA]</scope>
    <source>
        <strain evidence="4">FERA 1082</strain>
    </source>
</reference>
<keyword evidence="2" id="KW-0472">Membrane</keyword>